<keyword evidence="2" id="KW-0472">Membrane</keyword>
<comment type="caution">
    <text evidence="3">The sequence shown here is derived from an EMBL/GenBank/DDBJ whole genome shotgun (WGS) entry which is preliminary data.</text>
</comment>
<feature type="compositionally biased region" description="Low complexity" evidence="1">
    <location>
        <begin position="212"/>
        <end position="225"/>
    </location>
</feature>
<dbReference type="Proteomes" id="UP000774617">
    <property type="component" value="Unassembled WGS sequence"/>
</dbReference>
<proteinExistence type="predicted"/>
<dbReference type="EMBL" id="JAGTJR010000071">
    <property type="protein sequence ID" value="KAH7018650.1"/>
    <property type="molecule type" value="Genomic_DNA"/>
</dbReference>
<keyword evidence="2" id="KW-1133">Transmembrane helix</keyword>
<sequence length="225" mass="25023">MSATQFPATMSWQEKLSLIYLRFLCNCSFIAWLLCKMIAFPFTCIFAATSFFHPYLTCNRCRGRSRKQNSNISVLPIHNKSPHPPPQGTALTVLPSRTLTPDPHPLTPASRPLTPDPCPITPVSRPLTPYPSHRPAPAPNKTAARQIDQGEEMAARRRGYNERRAPMPGRDMPLGPVEEDEEQYNAGLEEYNGLRLSMLRALGMWSDDEGEPSSWSGASDSPSAV</sequence>
<gene>
    <name evidence="3" type="ORF">B0J12DRAFT_705598</name>
</gene>
<protein>
    <submittedName>
        <fullName evidence="3">Uncharacterized protein</fullName>
    </submittedName>
</protein>
<evidence type="ECO:0000256" key="1">
    <source>
        <dbReference type="SAM" id="MobiDB-lite"/>
    </source>
</evidence>
<feature type="region of interest" description="Disordered" evidence="1">
    <location>
        <begin position="206"/>
        <end position="225"/>
    </location>
</feature>
<feature type="region of interest" description="Disordered" evidence="1">
    <location>
        <begin position="96"/>
        <end position="182"/>
    </location>
</feature>
<accession>A0ABQ8FRP6</accession>
<feature type="compositionally biased region" description="Pro residues" evidence="1">
    <location>
        <begin position="128"/>
        <end position="138"/>
    </location>
</feature>
<evidence type="ECO:0000256" key="2">
    <source>
        <dbReference type="SAM" id="Phobius"/>
    </source>
</evidence>
<keyword evidence="4" id="KW-1185">Reference proteome</keyword>
<feature type="compositionally biased region" description="Basic and acidic residues" evidence="1">
    <location>
        <begin position="153"/>
        <end position="165"/>
    </location>
</feature>
<reference evidence="3 4" key="1">
    <citation type="journal article" date="2021" name="Nat. Commun.">
        <title>Genetic determinants of endophytism in the Arabidopsis root mycobiome.</title>
        <authorList>
            <person name="Mesny F."/>
            <person name="Miyauchi S."/>
            <person name="Thiergart T."/>
            <person name="Pickel B."/>
            <person name="Atanasova L."/>
            <person name="Karlsson M."/>
            <person name="Huettel B."/>
            <person name="Barry K.W."/>
            <person name="Haridas S."/>
            <person name="Chen C."/>
            <person name="Bauer D."/>
            <person name="Andreopoulos W."/>
            <person name="Pangilinan J."/>
            <person name="LaButti K."/>
            <person name="Riley R."/>
            <person name="Lipzen A."/>
            <person name="Clum A."/>
            <person name="Drula E."/>
            <person name="Henrissat B."/>
            <person name="Kohler A."/>
            <person name="Grigoriev I.V."/>
            <person name="Martin F.M."/>
            <person name="Hacquard S."/>
        </authorList>
    </citation>
    <scope>NUCLEOTIDE SEQUENCE [LARGE SCALE GENOMIC DNA]</scope>
    <source>
        <strain evidence="3 4">MPI-SDFR-AT-0080</strain>
    </source>
</reference>
<organism evidence="3 4">
    <name type="scientific">Macrophomina phaseolina</name>
    <dbReference type="NCBI Taxonomy" id="35725"/>
    <lineage>
        <taxon>Eukaryota</taxon>
        <taxon>Fungi</taxon>
        <taxon>Dikarya</taxon>
        <taxon>Ascomycota</taxon>
        <taxon>Pezizomycotina</taxon>
        <taxon>Dothideomycetes</taxon>
        <taxon>Dothideomycetes incertae sedis</taxon>
        <taxon>Botryosphaeriales</taxon>
        <taxon>Botryosphaeriaceae</taxon>
        <taxon>Macrophomina</taxon>
    </lineage>
</organism>
<evidence type="ECO:0000313" key="3">
    <source>
        <dbReference type="EMBL" id="KAH7018650.1"/>
    </source>
</evidence>
<evidence type="ECO:0000313" key="4">
    <source>
        <dbReference type="Proteomes" id="UP000774617"/>
    </source>
</evidence>
<keyword evidence="2" id="KW-0812">Transmembrane</keyword>
<name>A0ABQ8FRP6_9PEZI</name>
<feature type="transmembrane region" description="Helical" evidence="2">
    <location>
        <begin position="40"/>
        <end position="58"/>
    </location>
</feature>